<dbReference type="PROSITE" id="PS51000">
    <property type="entry name" value="HTH_DEOR_2"/>
    <property type="match status" value="1"/>
</dbReference>
<name>A0A173YIG8_9ACTN</name>
<evidence type="ECO:0000259" key="7">
    <source>
        <dbReference type="PROSITE" id="PS51000"/>
    </source>
</evidence>
<dbReference type="Pfam" id="PF00455">
    <property type="entry name" value="DeoRC"/>
    <property type="match status" value="1"/>
</dbReference>
<evidence type="ECO:0000256" key="3">
    <source>
        <dbReference type="ARBA" id="ARBA00023015"/>
    </source>
</evidence>
<dbReference type="AlphaFoldDB" id="A0A173YIG8"/>
<dbReference type="GO" id="GO:0003677">
    <property type="term" value="F:DNA binding"/>
    <property type="evidence" value="ECO:0007669"/>
    <property type="project" value="UniProtKB-KW"/>
</dbReference>
<keyword evidence="8" id="KW-0808">Transferase</keyword>
<keyword evidence="2" id="KW-0678">Repressor</keyword>
<dbReference type="InterPro" id="IPR050313">
    <property type="entry name" value="Carb_Metab_HTH_regulators"/>
</dbReference>
<dbReference type="SMART" id="SM00420">
    <property type="entry name" value="HTH_DEOR"/>
    <property type="match status" value="1"/>
</dbReference>
<evidence type="ECO:0000256" key="5">
    <source>
        <dbReference type="ARBA" id="ARBA00023163"/>
    </source>
</evidence>
<dbReference type="GO" id="GO:0003700">
    <property type="term" value="F:DNA-binding transcription factor activity"/>
    <property type="evidence" value="ECO:0007669"/>
    <property type="project" value="InterPro"/>
</dbReference>
<evidence type="ECO:0000256" key="1">
    <source>
        <dbReference type="ARBA" id="ARBA00021390"/>
    </source>
</evidence>
<dbReference type="PROSITE" id="PS00894">
    <property type="entry name" value="HTH_DEOR_1"/>
    <property type="match status" value="1"/>
</dbReference>
<evidence type="ECO:0000313" key="8">
    <source>
        <dbReference type="EMBL" id="CUN63373.1"/>
    </source>
</evidence>
<dbReference type="SUPFAM" id="SSF46785">
    <property type="entry name" value="Winged helix' DNA-binding domain"/>
    <property type="match status" value="1"/>
</dbReference>
<dbReference type="SMART" id="SM01134">
    <property type="entry name" value="DeoRC"/>
    <property type="match status" value="1"/>
</dbReference>
<dbReference type="RefSeq" id="WP_055285460.1">
    <property type="nucleotide sequence ID" value="NZ_CYYP01000003.1"/>
</dbReference>
<dbReference type="PANTHER" id="PTHR30363">
    <property type="entry name" value="HTH-TYPE TRANSCRIPTIONAL REGULATOR SRLR-RELATED"/>
    <property type="match status" value="1"/>
</dbReference>
<dbReference type="EMBL" id="CYYP01000003">
    <property type="protein sequence ID" value="CUN63373.1"/>
    <property type="molecule type" value="Genomic_DNA"/>
</dbReference>
<dbReference type="InterPro" id="IPR036390">
    <property type="entry name" value="WH_DNA-bd_sf"/>
</dbReference>
<proteinExistence type="predicted"/>
<dbReference type="Pfam" id="PF08220">
    <property type="entry name" value="HTH_DeoR"/>
    <property type="match status" value="1"/>
</dbReference>
<feature type="domain" description="HTH deoR-type" evidence="7">
    <location>
        <begin position="3"/>
        <end position="58"/>
    </location>
</feature>
<dbReference type="PANTHER" id="PTHR30363:SF4">
    <property type="entry name" value="GLYCEROL-3-PHOSPHATE REGULON REPRESSOR"/>
    <property type="match status" value="1"/>
</dbReference>
<dbReference type="Gene3D" id="3.40.50.1360">
    <property type="match status" value="1"/>
</dbReference>
<sequence length="254" mass="28179">MIKAERQDKVRQLLEEQGTVSVKEISDALGVSDMTIRRDLEELASLGEIERVHGGARSAQSRPHAMLRHEYSHSEKRTKHAEEKLQIARRAVELIEEGSTIFLGTGTTVEQMASMLPAFRLRIVTNSLSVFNLLEEREDCDLCLVGGMYRRRTAAFVGPTAEDTLRALGIDAAFLGANGILDGDVSTSNMDEGRIQQLAFSKADSRYLIADSSKIGKRDFFTFCRLDSLDAVVCEPSITAEDRTAIEEHTQVIC</sequence>
<dbReference type="InterPro" id="IPR036388">
    <property type="entry name" value="WH-like_DNA-bd_sf"/>
</dbReference>
<comment type="function">
    <text evidence="6">Repressor of the lactose catabolism operon. Galactose-6-phosphate is the inducer.</text>
</comment>
<evidence type="ECO:0000256" key="2">
    <source>
        <dbReference type="ARBA" id="ARBA00022491"/>
    </source>
</evidence>
<dbReference type="Proteomes" id="UP000095468">
    <property type="component" value="Unassembled WGS sequence"/>
</dbReference>
<dbReference type="InterPro" id="IPR018356">
    <property type="entry name" value="Tscrpt_reg_HTH_DeoR_CS"/>
</dbReference>
<dbReference type="GO" id="GO:0016740">
    <property type="term" value="F:transferase activity"/>
    <property type="evidence" value="ECO:0007669"/>
    <property type="project" value="UniProtKB-KW"/>
</dbReference>
<protein>
    <recommendedName>
        <fullName evidence="1">Lactose phosphotransferase system repressor</fullName>
    </recommendedName>
</protein>
<dbReference type="PRINTS" id="PR00037">
    <property type="entry name" value="HTHLACR"/>
</dbReference>
<evidence type="ECO:0000313" key="9">
    <source>
        <dbReference type="Proteomes" id="UP000095468"/>
    </source>
</evidence>
<keyword evidence="3" id="KW-0805">Transcription regulation</keyword>
<dbReference type="SUPFAM" id="SSF100950">
    <property type="entry name" value="NagB/RpiA/CoA transferase-like"/>
    <property type="match status" value="1"/>
</dbReference>
<organism evidence="8 9">
    <name type="scientific">Collinsella aerofaciens</name>
    <dbReference type="NCBI Taxonomy" id="74426"/>
    <lineage>
        <taxon>Bacteria</taxon>
        <taxon>Bacillati</taxon>
        <taxon>Actinomycetota</taxon>
        <taxon>Coriobacteriia</taxon>
        <taxon>Coriobacteriales</taxon>
        <taxon>Coriobacteriaceae</taxon>
        <taxon>Collinsella</taxon>
    </lineage>
</organism>
<dbReference type="InterPro" id="IPR037171">
    <property type="entry name" value="NagB/RpiA_transferase-like"/>
</dbReference>
<gene>
    <name evidence="8" type="primary">lacR_3</name>
    <name evidence="8" type="ORF">ERS852381_00468</name>
</gene>
<keyword evidence="5" id="KW-0804">Transcription</keyword>
<dbReference type="InterPro" id="IPR001034">
    <property type="entry name" value="DeoR_HTH"/>
</dbReference>
<accession>A0A173YIG8</accession>
<dbReference type="Gene3D" id="1.10.10.10">
    <property type="entry name" value="Winged helix-like DNA-binding domain superfamily/Winged helix DNA-binding domain"/>
    <property type="match status" value="1"/>
</dbReference>
<keyword evidence="4" id="KW-0238">DNA-binding</keyword>
<evidence type="ECO:0000256" key="6">
    <source>
        <dbReference type="ARBA" id="ARBA00024937"/>
    </source>
</evidence>
<dbReference type="InterPro" id="IPR014036">
    <property type="entry name" value="DeoR-like_C"/>
</dbReference>
<reference evidence="8 9" key="1">
    <citation type="submission" date="2015-09" db="EMBL/GenBank/DDBJ databases">
        <authorList>
            <consortium name="Pathogen Informatics"/>
        </authorList>
    </citation>
    <scope>NUCLEOTIDE SEQUENCE [LARGE SCALE GENOMIC DNA]</scope>
    <source>
        <strain evidence="8 9">2789STDY5608823</strain>
    </source>
</reference>
<evidence type="ECO:0000256" key="4">
    <source>
        <dbReference type="ARBA" id="ARBA00023125"/>
    </source>
</evidence>